<dbReference type="EMBL" id="GGMR01010539">
    <property type="protein sequence ID" value="MBY23158.1"/>
    <property type="molecule type" value="Transcribed_RNA"/>
</dbReference>
<keyword evidence="1" id="KW-0472">Membrane</keyword>
<gene>
    <name evidence="2" type="ORF">g.2568</name>
</gene>
<proteinExistence type="predicted"/>
<keyword evidence="1" id="KW-1133">Transmembrane helix</keyword>
<name>A0A2S2P1Q5_SCHGA</name>
<feature type="transmembrane region" description="Helical" evidence="1">
    <location>
        <begin position="65"/>
        <end position="87"/>
    </location>
</feature>
<evidence type="ECO:0000313" key="2">
    <source>
        <dbReference type="EMBL" id="MBY23158.1"/>
    </source>
</evidence>
<organism evidence="2">
    <name type="scientific">Schizaphis graminum</name>
    <name type="common">Green bug aphid</name>
    <dbReference type="NCBI Taxonomy" id="13262"/>
    <lineage>
        <taxon>Eukaryota</taxon>
        <taxon>Metazoa</taxon>
        <taxon>Ecdysozoa</taxon>
        <taxon>Arthropoda</taxon>
        <taxon>Hexapoda</taxon>
        <taxon>Insecta</taxon>
        <taxon>Pterygota</taxon>
        <taxon>Neoptera</taxon>
        <taxon>Paraneoptera</taxon>
        <taxon>Hemiptera</taxon>
        <taxon>Sternorrhyncha</taxon>
        <taxon>Aphidomorpha</taxon>
        <taxon>Aphidoidea</taxon>
        <taxon>Aphididae</taxon>
        <taxon>Aphidini</taxon>
        <taxon>Schizaphis</taxon>
    </lineage>
</organism>
<feature type="transmembrane region" description="Helical" evidence="1">
    <location>
        <begin position="21"/>
        <end position="45"/>
    </location>
</feature>
<evidence type="ECO:0000256" key="1">
    <source>
        <dbReference type="SAM" id="Phobius"/>
    </source>
</evidence>
<dbReference type="AlphaFoldDB" id="A0A2S2P1Q5"/>
<sequence length="121" mass="14652">MVHNGNYNPKLVPVRSDLTKTIIIIYTQYPIFINIYVIIIFLNMLVHTETRQQTFYSFNSHWIYFYLRLKILNMVHYIIVLLIYFSLQGQRTIHYDKWTILYYNYTVPVQSTSVYLQVGSR</sequence>
<keyword evidence="1" id="KW-0812">Transmembrane</keyword>
<protein>
    <submittedName>
        <fullName evidence="2">Uncharacterized protein</fullName>
    </submittedName>
</protein>
<reference evidence="2" key="1">
    <citation type="submission" date="2018-04" db="EMBL/GenBank/DDBJ databases">
        <title>Transcriptome of Schizaphis graminum biotype I.</title>
        <authorList>
            <person name="Scully E.D."/>
            <person name="Geib S.M."/>
            <person name="Palmer N.A."/>
            <person name="Koch K."/>
            <person name="Bradshaw J."/>
            <person name="Heng-Moss T."/>
            <person name="Sarath G."/>
        </authorList>
    </citation>
    <scope>NUCLEOTIDE SEQUENCE</scope>
</reference>
<accession>A0A2S2P1Q5</accession>